<comment type="caution">
    <text evidence="5">The sequence shown here is derived from an EMBL/GenBank/DDBJ whole genome shotgun (WGS) entry which is preliminary data.</text>
</comment>
<reference evidence="5 6" key="1">
    <citation type="submission" date="2020-08" db="EMBL/GenBank/DDBJ databases">
        <title>Genomic Encyclopedia of Type Strains, Phase IV (KMG-IV): sequencing the most valuable type-strain genomes for metagenomic binning, comparative biology and taxonomic classification.</title>
        <authorList>
            <person name="Goeker M."/>
        </authorList>
    </citation>
    <scope>NUCLEOTIDE SEQUENCE [LARGE SCALE GENOMIC DNA]</scope>
    <source>
        <strain evidence="5 6">DSM 40141</strain>
    </source>
</reference>
<organism evidence="5 6">
    <name type="scientific">Streptomyces candidus</name>
    <dbReference type="NCBI Taxonomy" id="67283"/>
    <lineage>
        <taxon>Bacteria</taxon>
        <taxon>Bacillati</taxon>
        <taxon>Actinomycetota</taxon>
        <taxon>Actinomycetes</taxon>
        <taxon>Kitasatosporales</taxon>
        <taxon>Streptomycetaceae</taxon>
        <taxon>Streptomyces</taxon>
    </lineage>
</organism>
<keyword evidence="6" id="KW-1185">Reference proteome</keyword>
<dbReference type="InterPro" id="IPR046335">
    <property type="entry name" value="LacI/GalR-like_sensor"/>
</dbReference>
<dbReference type="EMBL" id="JACHEM010000037">
    <property type="protein sequence ID" value="MBB6440088.1"/>
    <property type="molecule type" value="Genomic_DNA"/>
</dbReference>
<feature type="domain" description="Transcriptional regulator LacI/GalR-like sensor" evidence="4">
    <location>
        <begin position="1"/>
        <end position="49"/>
    </location>
</feature>
<dbReference type="Pfam" id="PF13377">
    <property type="entry name" value="Peripla_BP_3"/>
    <property type="match status" value="1"/>
</dbReference>
<evidence type="ECO:0000256" key="1">
    <source>
        <dbReference type="ARBA" id="ARBA00023015"/>
    </source>
</evidence>
<proteinExistence type="predicted"/>
<evidence type="ECO:0000256" key="3">
    <source>
        <dbReference type="ARBA" id="ARBA00023163"/>
    </source>
</evidence>
<evidence type="ECO:0000313" key="5">
    <source>
        <dbReference type="EMBL" id="MBB6440088.1"/>
    </source>
</evidence>
<evidence type="ECO:0000313" key="6">
    <source>
        <dbReference type="Proteomes" id="UP000540423"/>
    </source>
</evidence>
<dbReference type="GO" id="GO:0003677">
    <property type="term" value="F:DNA binding"/>
    <property type="evidence" value="ECO:0007669"/>
    <property type="project" value="UniProtKB-KW"/>
</dbReference>
<keyword evidence="1" id="KW-0805">Transcription regulation</keyword>
<sequence length="53" mass="5927">MTSVRHPAEEIGSLATELLLREIEPTQPDGPHQHSGIVLQPELVVRRSSMARR</sequence>
<keyword evidence="2 5" id="KW-0238">DNA-binding</keyword>
<name>A0A7X0HMB5_9ACTN</name>
<dbReference type="Gene3D" id="3.40.50.2300">
    <property type="match status" value="2"/>
</dbReference>
<dbReference type="InterPro" id="IPR028082">
    <property type="entry name" value="Peripla_BP_I"/>
</dbReference>
<protein>
    <submittedName>
        <fullName evidence="5">DNA-binding LacI/PurR family transcriptional regulator</fullName>
    </submittedName>
</protein>
<dbReference type="AlphaFoldDB" id="A0A7X0HMB5"/>
<evidence type="ECO:0000256" key="2">
    <source>
        <dbReference type="ARBA" id="ARBA00023125"/>
    </source>
</evidence>
<accession>A0A7X0HMB5</accession>
<gene>
    <name evidence="5" type="ORF">HNQ79_006601</name>
</gene>
<evidence type="ECO:0000259" key="4">
    <source>
        <dbReference type="Pfam" id="PF13377"/>
    </source>
</evidence>
<keyword evidence="3" id="KW-0804">Transcription</keyword>
<dbReference type="Proteomes" id="UP000540423">
    <property type="component" value="Unassembled WGS sequence"/>
</dbReference>
<dbReference type="SUPFAM" id="SSF53822">
    <property type="entry name" value="Periplasmic binding protein-like I"/>
    <property type="match status" value="1"/>
</dbReference>